<name>A0A382G2D0_9ZZZZ</name>
<organism evidence="1">
    <name type="scientific">marine metagenome</name>
    <dbReference type="NCBI Taxonomy" id="408172"/>
    <lineage>
        <taxon>unclassified sequences</taxon>
        <taxon>metagenomes</taxon>
        <taxon>ecological metagenomes</taxon>
    </lineage>
</organism>
<dbReference type="EMBL" id="UINC01052978">
    <property type="protein sequence ID" value="SVB68945.1"/>
    <property type="molecule type" value="Genomic_DNA"/>
</dbReference>
<proteinExistence type="predicted"/>
<protein>
    <submittedName>
        <fullName evidence="1">Uncharacterized protein</fullName>
    </submittedName>
</protein>
<sequence length="29" mass="3030">MTGHDGIMMTESSALAIAFSGYVNNPMLA</sequence>
<gene>
    <name evidence="1" type="ORF">METZ01_LOCUS221799</name>
</gene>
<evidence type="ECO:0000313" key="1">
    <source>
        <dbReference type="EMBL" id="SVB68945.1"/>
    </source>
</evidence>
<dbReference type="AlphaFoldDB" id="A0A382G2D0"/>
<reference evidence="1" key="1">
    <citation type="submission" date="2018-05" db="EMBL/GenBank/DDBJ databases">
        <authorList>
            <person name="Lanie J.A."/>
            <person name="Ng W.-L."/>
            <person name="Kazmierczak K.M."/>
            <person name="Andrzejewski T.M."/>
            <person name="Davidsen T.M."/>
            <person name="Wayne K.J."/>
            <person name="Tettelin H."/>
            <person name="Glass J.I."/>
            <person name="Rusch D."/>
            <person name="Podicherti R."/>
            <person name="Tsui H.-C.T."/>
            <person name="Winkler M.E."/>
        </authorList>
    </citation>
    <scope>NUCLEOTIDE SEQUENCE</scope>
</reference>
<accession>A0A382G2D0</accession>